<dbReference type="GO" id="GO:0055085">
    <property type="term" value="P:transmembrane transport"/>
    <property type="evidence" value="ECO:0007669"/>
    <property type="project" value="InterPro"/>
</dbReference>
<dbReference type="RefSeq" id="WP_236119607.1">
    <property type="nucleotide sequence ID" value="NZ_JAKGSI010000005.1"/>
</dbReference>
<feature type="transmembrane region" description="Helical" evidence="8">
    <location>
        <begin position="107"/>
        <end position="127"/>
    </location>
</feature>
<evidence type="ECO:0000256" key="1">
    <source>
        <dbReference type="ARBA" id="ARBA00004429"/>
    </source>
</evidence>
<dbReference type="InterPro" id="IPR000515">
    <property type="entry name" value="MetI-like"/>
</dbReference>
<evidence type="ECO:0000256" key="8">
    <source>
        <dbReference type="RuleBase" id="RU363032"/>
    </source>
</evidence>
<dbReference type="PANTHER" id="PTHR43357">
    <property type="entry name" value="INNER MEMBRANE ABC TRANSPORTER PERMEASE PROTEIN YDCV"/>
    <property type="match status" value="1"/>
</dbReference>
<evidence type="ECO:0000256" key="5">
    <source>
        <dbReference type="ARBA" id="ARBA00022692"/>
    </source>
</evidence>
<comment type="subcellular location">
    <subcellularLocation>
        <location evidence="1">Cell inner membrane</location>
        <topology evidence="1">Multi-pass membrane protein</topology>
    </subcellularLocation>
    <subcellularLocation>
        <location evidence="8">Cell membrane</location>
        <topology evidence="8">Multi-pass membrane protein</topology>
    </subcellularLocation>
</comment>
<accession>A0A9X1QTG9</accession>
<keyword evidence="6 8" id="KW-1133">Transmembrane helix</keyword>
<dbReference type="CDD" id="cd06261">
    <property type="entry name" value="TM_PBP2"/>
    <property type="match status" value="1"/>
</dbReference>
<dbReference type="GO" id="GO:0005886">
    <property type="term" value="C:plasma membrane"/>
    <property type="evidence" value="ECO:0007669"/>
    <property type="project" value="UniProtKB-SubCell"/>
</dbReference>
<feature type="transmembrane region" description="Helical" evidence="8">
    <location>
        <begin position="29"/>
        <end position="50"/>
    </location>
</feature>
<reference evidence="10" key="1">
    <citation type="submission" date="2022-01" db="EMBL/GenBank/DDBJ databases">
        <title>Corynebacterium sp. nov isolated from isolated from the feces of the greater white-fronted geese (Anser albifrons) at Poyang Lake, PR China.</title>
        <authorList>
            <person name="Liu Q."/>
        </authorList>
    </citation>
    <scope>NUCLEOTIDE SEQUENCE</scope>
    <source>
        <strain evidence="10">JCM 32435</strain>
    </source>
</reference>
<name>A0A9X1QTG9_9CORY</name>
<dbReference type="PANTHER" id="PTHR43357:SF4">
    <property type="entry name" value="INNER MEMBRANE ABC TRANSPORTER PERMEASE PROTEIN YDCV"/>
    <property type="match status" value="1"/>
</dbReference>
<sequence length="276" mass="29154">MAIQLDSPPSLRRLPTTNRPARASWVPPAVLVVSLVFFFAPWLAAAAYGFSRPGEALSLGPLLEALSNPRVGEAVGNTVFLTVATTAGMLLLLVPSIIWLELRAPRLAPIAEALSVLPLVVPAVALVNGASQLYRAVAPGFLASIWSLVPLYMVTAMPLCYRAIVAGVRSMDLRTLYAAASSLGASPGRILVTIVLPNLRLAMVSASLLCIALCLSEFAMASLLLHYTFPVFLVDVSSLSPKGVAAVSFLVTLLTWALLALLSSMSTRKNSWSTAA</sequence>
<protein>
    <submittedName>
        <fullName evidence="10">ABC transporter permease subunit</fullName>
    </submittedName>
</protein>
<dbReference type="Pfam" id="PF00528">
    <property type="entry name" value="BPD_transp_1"/>
    <property type="match status" value="1"/>
</dbReference>
<evidence type="ECO:0000256" key="2">
    <source>
        <dbReference type="ARBA" id="ARBA00022448"/>
    </source>
</evidence>
<dbReference type="PROSITE" id="PS50928">
    <property type="entry name" value="ABC_TM1"/>
    <property type="match status" value="1"/>
</dbReference>
<evidence type="ECO:0000256" key="7">
    <source>
        <dbReference type="ARBA" id="ARBA00023136"/>
    </source>
</evidence>
<evidence type="ECO:0000256" key="3">
    <source>
        <dbReference type="ARBA" id="ARBA00022475"/>
    </source>
</evidence>
<feature type="transmembrane region" description="Helical" evidence="8">
    <location>
        <begin position="79"/>
        <end position="100"/>
    </location>
</feature>
<comment type="caution">
    <text evidence="10">The sequence shown here is derived from an EMBL/GenBank/DDBJ whole genome shotgun (WGS) entry which is preliminary data.</text>
</comment>
<keyword evidence="7 8" id="KW-0472">Membrane</keyword>
<dbReference type="SUPFAM" id="SSF161098">
    <property type="entry name" value="MetI-like"/>
    <property type="match status" value="1"/>
</dbReference>
<evidence type="ECO:0000313" key="10">
    <source>
        <dbReference type="EMBL" id="MCF4007468.1"/>
    </source>
</evidence>
<proteinExistence type="inferred from homology"/>
<feature type="transmembrane region" description="Helical" evidence="8">
    <location>
        <begin position="244"/>
        <end position="262"/>
    </location>
</feature>
<dbReference type="AlphaFoldDB" id="A0A9X1QTG9"/>
<feature type="domain" description="ABC transmembrane type-1" evidence="9">
    <location>
        <begin position="75"/>
        <end position="262"/>
    </location>
</feature>
<keyword evidence="11" id="KW-1185">Reference proteome</keyword>
<dbReference type="Gene3D" id="1.10.3720.10">
    <property type="entry name" value="MetI-like"/>
    <property type="match status" value="1"/>
</dbReference>
<comment type="similarity">
    <text evidence="8">Belongs to the binding-protein-dependent transport system permease family.</text>
</comment>
<evidence type="ECO:0000313" key="11">
    <source>
        <dbReference type="Proteomes" id="UP001139336"/>
    </source>
</evidence>
<dbReference type="EMBL" id="JAKGSI010000005">
    <property type="protein sequence ID" value="MCF4007468.1"/>
    <property type="molecule type" value="Genomic_DNA"/>
</dbReference>
<gene>
    <name evidence="10" type="ORF">L1O03_09855</name>
</gene>
<dbReference type="Proteomes" id="UP001139336">
    <property type="component" value="Unassembled WGS sequence"/>
</dbReference>
<organism evidence="10 11">
    <name type="scientific">Corynebacterium uropygiale</name>
    <dbReference type="NCBI Taxonomy" id="1775911"/>
    <lineage>
        <taxon>Bacteria</taxon>
        <taxon>Bacillati</taxon>
        <taxon>Actinomycetota</taxon>
        <taxon>Actinomycetes</taxon>
        <taxon>Mycobacteriales</taxon>
        <taxon>Corynebacteriaceae</taxon>
        <taxon>Corynebacterium</taxon>
    </lineage>
</organism>
<evidence type="ECO:0000256" key="4">
    <source>
        <dbReference type="ARBA" id="ARBA00022519"/>
    </source>
</evidence>
<keyword evidence="5 8" id="KW-0812">Transmembrane</keyword>
<evidence type="ECO:0000256" key="6">
    <source>
        <dbReference type="ARBA" id="ARBA00022989"/>
    </source>
</evidence>
<feature type="transmembrane region" description="Helical" evidence="8">
    <location>
        <begin position="201"/>
        <end position="224"/>
    </location>
</feature>
<dbReference type="InterPro" id="IPR035906">
    <property type="entry name" value="MetI-like_sf"/>
</dbReference>
<evidence type="ECO:0000259" key="9">
    <source>
        <dbReference type="PROSITE" id="PS50928"/>
    </source>
</evidence>
<keyword evidence="4" id="KW-0997">Cell inner membrane</keyword>
<keyword evidence="2 8" id="KW-0813">Transport</keyword>
<keyword evidence="3" id="KW-1003">Cell membrane</keyword>